<reference evidence="4" key="3">
    <citation type="submission" date="2025-08" db="UniProtKB">
        <authorList>
            <consortium name="RefSeq"/>
        </authorList>
    </citation>
    <scope>IDENTIFICATION</scope>
    <source>
        <strain evidence="4">CBS 342.82</strain>
    </source>
</reference>
<organism evidence="4">
    <name type="scientific">Dissoconium aciculare CBS 342.82</name>
    <dbReference type="NCBI Taxonomy" id="1314786"/>
    <lineage>
        <taxon>Eukaryota</taxon>
        <taxon>Fungi</taxon>
        <taxon>Dikarya</taxon>
        <taxon>Ascomycota</taxon>
        <taxon>Pezizomycotina</taxon>
        <taxon>Dothideomycetes</taxon>
        <taxon>Dothideomycetidae</taxon>
        <taxon>Mycosphaerellales</taxon>
        <taxon>Dissoconiaceae</taxon>
        <taxon>Dissoconium</taxon>
    </lineage>
</organism>
<dbReference type="GO" id="GO:0005634">
    <property type="term" value="C:nucleus"/>
    <property type="evidence" value="ECO:0007669"/>
    <property type="project" value="TreeGrafter"/>
</dbReference>
<evidence type="ECO:0008006" key="5">
    <source>
        <dbReference type="Google" id="ProtNLM"/>
    </source>
</evidence>
<reference evidence="4" key="2">
    <citation type="submission" date="2020-04" db="EMBL/GenBank/DDBJ databases">
        <authorList>
            <consortium name="NCBI Genome Project"/>
        </authorList>
    </citation>
    <scope>NUCLEOTIDE SEQUENCE</scope>
    <source>
        <strain evidence="4">CBS 342.82</strain>
    </source>
</reference>
<dbReference type="PANTHER" id="PTHR13349:SF2">
    <property type="entry name" value="TRANSLATION MACHINERY-ASSOCIATED PROTEIN 16"/>
    <property type="match status" value="1"/>
</dbReference>
<name>A0A6J3MB51_9PEZI</name>
<dbReference type="InterPro" id="IPR021346">
    <property type="entry name" value="Tma16"/>
</dbReference>
<dbReference type="OrthoDB" id="270284at2759"/>
<dbReference type="Gene3D" id="1.20.1440.170">
    <property type="entry name" value="Translation machinery-associated protein 16-like"/>
    <property type="match status" value="1"/>
</dbReference>
<dbReference type="Pfam" id="PF11176">
    <property type="entry name" value="Tma16"/>
    <property type="match status" value="1"/>
</dbReference>
<dbReference type="GeneID" id="54358777"/>
<dbReference type="PANTHER" id="PTHR13349">
    <property type="entry name" value="TRANSLATION MACHINERY-ASSOCIATED PROTEIN 16"/>
    <property type="match status" value="1"/>
</dbReference>
<dbReference type="RefSeq" id="XP_033461900.1">
    <property type="nucleotide sequence ID" value="XM_033600977.1"/>
</dbReference>
<proteinExistence type="inferred from homology"/>
<reference evidence="4" key="1">
    <citation type="submission" date="2020-01" db="EMBL/GenBank/DDBJ databases">
        <authorList>
            <consortium name="DOE Joint Genome Institute"/>
            <person name="Haridas S."/>
            <person name="Albert R."/>
            <person name="Binder M."/>
            <person name="Bloem J."/>
            <person name="Labutti K."/>
            <person name="Salamov A."/>
            <person name="Andreopoulos B."/>
            <person name="Baker S.E."/>
            <person name="Barry K."/>
            <person name="Bills G."/>
            <person name="Bluhm B.H."/>
            <person name="Cannon C."/>
            <person name="Castanera R."/>
            <person name="Culley D.E."/>
            <person name="Daum C."/>
            <person name="Ezra D."/>
            <person name="Gonzalez J.B."/>
            <person name="Henrissat B."/>
            <person name="Kuo A."/>
            <person name="Liang C."/>
            <person name="Lipzen A."/>
            <person name="Lutzoni F."/>
            <person name="Magnuson J."/>
            <person name="Mondo S."/>
            <person name="Nolan M."/>
            <person name="Ohm R."/>
            <person name="Pangilinan J."/>
            <person name="Park H.-J."/>
            <person name="Ramirez L."/>
            <person name="Alfaro M."/>
            <person name="Sun H."/>
            <person name="Tritt A."/>
            <person name="Yoshinaga Y."/>
            <person name="Zwiers L.-H."/>
            <person name="Turgeon B.G."/>
            <person name="Goodwin S.B."/>
            <person name="Spatafora J.W."/>
            <person name="Crous P.W."/>
            <person name="Grigoriev I.V."/>
        </authorList>
    </citation>
    <scope>NUCLEOTIDE SEQUENCE</scope>
    <source>
        <strain evidence="4">CBS 342.82</strain>
    </source>
</reference>
<keyword evidence="3" id="KW-1185">Reference proteome</keyword>
<evidence type="ECO:0000256" key="1">
    <source>
        <dbReference type="ARBA" id="ARBA00034127"/>
    </source>
</evidence>
<feature type="compositionally biased region" description="Basic and acidic residues" evidence="2">
    <location>
        <begin position="25"/>
        <end position="37"/>
    </location>
</feature>
<dbReference type="AlphaFoldDB" id="A0A6J3MB51"/>
<feature type="compositionally biased region" description="Basic residues" evidence="2">
    <location>
        <begin position="1"/>
        <end position="18"/>
    </location>
</feature>
<accession>A0A6J3MB51</accession>
<comment type="similarity">
    <text evidence="1">Belongs to the TMA16 family.</text>
</comment>
<evidence type="ECO:0000256" key="2">
    <source>
        <dbReference type="SAM" id="MobiDB-lite"/>
    </source>
</evidence>
<dbReference type="InterPro" id="IPR038356">
    <property type="entry name" value="Tma16_sf"/>
</dbReference>
<evidence type="ECO:0000313" key="4">
    <source>
        <dbReference type="RefSeq" id="XP_033461900.1"/>
    </source>
</evidence>
<gene>
    <name evidence="4" type="ORF">K489DRAFT_313953</name>
</gene>
<feature type="region of interest" description="Disordered" evidence="2">
    <location>
        <begin position="1"/>
        <end position="37"/>
    </location>
</feature>
<evidence type="ECO:0000313" key="3">
    <source>
        <dbReference type="Proteomes" id="UP000504637"/>
    </source>
</evidence>
<protein>
    <recommendedName>
        <fullName evidence="5">Translation machinery-associated protein 16</fullName>
    </recommendedName>
</protein>
<sequence length="179" mass="20841">MVSKLNKVRKHVSKKKGAKMNSLHENSRDAQRLRKASVRDERVLKTVSTKEKANHHWLDRVSFFQDNLPDTLHPMEMSRVQDLIEEWLSRHDEEVATLKSERRPGRPATTRQTLLEQAIHAERLEYESGFWMPNLRDEESLIKLDAWKGDWLSLANLRFSRVEKGGGVKDSQFPPRGSS</sequence>
<dbReference type="Proteomes" id="UP000504637">
    <property type="component" value="Unplaced"/>
</dbReference>